<accession>A0A504ZBP9</accession>
<dbReference type="OrthoDB" id="245697at2759"/>
<dbReference type="InterPro" id="IPR000219">
    <property type="entry name" value="DH_dom"/>
</dbReference>
<gene>
    <name evidence="3" type="ORF">FGIG_05583</name>
</gene>
<dbReference type="Pfam" id="PF00621">
    <property type="entry name" value="RhoGEF"/>
    <property type="match status" value="1"/>
</dbReference>
<dbReference type="PANTHER" id="PTHR12673">
    <property type="entry name" value="FACIOGENITAL DYSPLASIA PROTEIN"/>
    <property type="match status" value="1"/>
</dbReference>
<dbReference type="GO" id="GO:0005737">
    <property type="term" value="C:cytoplasm"/>
    <property type="evidence" value="ECO:0007669"/>
    <property type="project" value="TreeGrafter"/>
</dbReference>
<evidence type="ECO:0000313" key="4">
    <source>
        <dbReference type="Proteomes" id="UP000316759"/>
    </source>
</evidence>
<feature type="compositionally biased region" description="Low complexity" evidence="1">
    <location>
        <begin position="1"/>
        <end position="26"/>
    </location>
</feature>
<feature type="compositionally biased region" description="Basic and acidic residues" evidence="1">
    <location>
        <begin position="237"/>
        <end position="254"/>
    </location>
</feature>
<feature type="compositionally biased region" description="Polar residues" evidence="1">
    <location>
        <begin position="143"/>
        <end position="156"/>
    </location>
</feature>
<feature type="compositionally biased region" description="Polar residues" evidence="1">
    <location>
        <begin position="202"/>
        <end position="236"/>
    </location>
</feature>
<feature type="compositionally biased region" description="Polar residues" evidence="1">
    <location>
        <begin position="662"/>
        <end position="672"/>
    </location>
</feature>
<dbReference type="PANTHER" id="PTHR12673:SF159">
    <property type="entry name" value="LD03170P"/>
    <property type="match status" value="1"/>
</dbReference>
<feature type="compositionally biased region" description="Low complexity" evidence="1">
    <location>
        <begin position="984"/>
        <end position="998"/>
    </location>
</feature>
<dbReference type="EMBL" id="SUNJ01000840">
    <property type="protein sequence ID" value="TPP67298.1"/>
    <property type="molecule type" value="Genomic_DNA"/>
</dbReference>
<feature type="domain" description="DH" evidence="2">
    <location>
        <begin position="412"/>
        <end position="629"/>
    </location>
</feature>
<dbReference type="Gene3D" id="1.20.900.10">
    <property type="entry name" value="Dbl homology (DH) domain"/>
    <property type="match status" value="1"/>
</dbReference>
<proteinExistence type="predicted"/>
<evidence type="ECO:0000259" key="2">
    <source>
        <dbReference type="PROSITE" id="PS50010"/>
    </source>
</evidence>
<dbReference type="SMART" id="SM00325">
    <property type="entry name" value="RhoGEF"/>
    <property type="match status" value="1"/>
</dbReference>
<evidence type="ECO:0000313" key="3">
    <source>
        <dbReference type="EMBL" id="TPP67298.1"/>
    </source>
</evidence>
<evidence type="ECO:0000256" key="1">
    <source>
        <dbReference type="SAM" id="MobiDB-lite"/>
    </source>
</evidence>
<keyword evidence="4" id="KW-1185">Reference proteome</keyword>
<feature type="region of interest" description="Disordered" evidence="1">
    <location>
        <begin position="641"/>
        <end position="672"/>
    </location>
</feature>
<feature type="compositionally biased region" description="Polar residues" evidence="1">
    <location>
        <begin position="27"/>
        <end position="36"/>
    </location>
</feature>
<feature type="region of interest" description="Disordered" evidence="1">
    <location>
        <begin position="704"/>
        <end position="726"/>
    </location>
</feature>
<dbReference type="GO" id="GO:0005085">
    <property type="term" value="F:guanyl-nucleotide exchange factor activity"/>
    <property type="evidence" value="ECO:0007669"/>
    <property type="project" value="InterPro"/>
</dbReference>
<dbReference type="STRING" id="46835.A0A504ZBP9"/>
<feature type="compositionally biased region" description="Polar residues" evidence="1">
    <location>
        <begin position="942"/>
        <end position="959"/>
    </location>
</feature>
<dbReference type="InterPro" id="IPR051092">
    <property type="entry name" value="FYVE_RhoGEF_PH"/>
</dbReference>
<comment type="caution">
    <text evidence="3">The sequence shown here is derived from an EMBL/GenBank/DDBJ whole genome shotgun (WGS) entry which is preliminary data.</text>
</comment>
<organism evidence="3 4">
    <name type="scientific">Fasciola gigantica</name>
    <name type="common">Giant liver fluke</name>
    <dbReference type="NCBI Taxonomy" id="46835"/>
    <lineage>
        <taxon>Eukaryota</taxon>
        <taxon>Metazoa</taxon>
        <taxon>Spiralia</taxon>
        <taxon>Lophotrochozoa</taxon>
        <taxon>Platyhelminthes</taxon>
        <taxon>Trematoda</taxon>
        <taxon>Digenea</taxon>
        <taxon>Plagiorchiida</taxon>
        <taxon>Echinostomata</taxon>
        <taxon>Echinostomatoidea</taxon>
        <taxon>Fasciolidae</taxon>
        <taxon>Fasciola</taxon>
    </lineage>
</organism>
<dbReference type="SUPFAM" id="SSF48065">
    <property type="entry name" value="DBL homology domain (DH-domain)"/>
    <property type="match status" value="1"/>
</dbReference>
<feature type="region of interest" description="Disordered" evidence="1">
    <location>
        <begin position="931"/>
        <end position="1007"/>
    </location>
</feature>
<dbReference type="AlphaFoldDB" id="A0A504ZBP9"/>
<feature type="region of interest" description="Disordered" evidence="1">
    <location>
        <begin position="1"/>
        <end position="36"/>
    </location>
</feature>
<dbReference type="Proteomes" id="UP000316759">
    <property type="component" value="Unassembled WGS sequence"/>
</dbReference>
<protein>
    <recommendedName>
        <fullName evidence="2">DH domain-containing protein</fullName>
    </recommendedName>
</protein>
<feature type="region of interest" description="Disordered" evidence="1">
    <location>
        <begin position="199"/>
        <end position="255"/>
    </location>
</feature>
<feature type="region of interest" description="Disordered" evidence="1">
    <location>
        <begin position="143"/>
        <end position="167"/>
    </location>
</feature>
<dbReference type="InterPro" id="IPR035899">
    <property type="entry name" value="DBL_dom_sf"/>
</dbReference>
<feature type="region of interest" description="Disordered" evidence="1">
    <location>
        <begin position="297"/>
        <end position="317"/>
    </location>
</feature>
<reference evidence="3 4" key="1">
    <citation type="submission" date="2019-04" db="EMBL/GenBank/DDBJ databases">
        <title>Annotation for the trematode Fasciola gigantica.</title>
        <authorList>
            <person name="Choi Y.-J."/>
        </authorList>
    </citation>
    <scope>NUCLEOTIDE SEQUENCE [LARGE SCALE GENOMIC DNA]</scope>
    <source>
        <strain evidence="3">Uganda_cow_1</strain>
    </source>
</reference>
<dbReference type="PROSITE" id="PS50010">
    <property type="entry name" value="DH_2"/>
    <property type="match status" value="1"/>
</dbReference>
<name>A0A504ZBP9_FASGI</name>
<sequence>MDSDSRSNLLLPRSLKSSLGGKSSSPCKSNVKNNSDYGAFRKGVPAHLPKEQLRALAPRKMTRAERQNQVLIATSTAALSMIQEHRLGGLSRKRYTTISVDRPCDNTRSSGAAEHANQVYRWNKAYMQCLFAANNRGHQSISTNGSFSSMAQQKFSGTPDGDSSDNSMEKASLIQYKAEHQSCEVNTVDINQYANRNKEESQATGFHSTVQPVSNQKQTCERSSVFPQSDSPSGSTDSRDAHSNRSPDRLEARLVVEQPVLIEDDLWDSEMHSSPESKVEHTDANLELLEKNLLPSRRSSLNIDPDGSPPNKLVNGSAVDHVTNNQAHLTNRLDELLNPTSHNDPISSEQALGLTRASQQHSELLEYNGTSDTLEAPQIDNGDQLDSCHCHHQLPLDAKDELRKSIEIAYCILDELVTTERSYCRSLYVFSEIVAKNMCTKSGVSLKELRLLFPRCLPDLYAMHVEMLEQMEAYMRVNDKKNGHQYEFDCSRPPFIVLLESLEQKSRKQIHTLDRTPDEEPDEARFFVLYKRYFSEFTVAMETMRKLTRQSSRFRQTVKRLQDHPDCEGFDFSAFLLAPVQRLPRYLLLMKQLTRHLRKIAQNPSRIGQTHVGTVLDMSERCEKQLHSVLVYLDSQLAEHRQNSKQKSETGVQETICGSGETGTELTSANGMQSRLNPSQLIENGYDNFRSLWPRVRRAFSDKRNVATSEVAPQDGSLQEPKPEERFPSCHTATAHVEPDVVHHSQCQSYGNAVPVGRFLVTHQSEDDIFQPSDAHGTTPRSRMEKLILMDNPVQERVSCVKAGTISAAVRRNSRRQTVGGVTLAMQKAFTNNKLKRLSLDRQQLPFTQHINELSNSCVTFCDLSAEQKEPEKVMIPQSVSSVRAGSFKIAEQSRIKIDDDVKSITQKEVENPPQTEMKVNRVNTFPARQLPSLGLQRRQSEPCQAQTTQDYNKQQTIQGAKPPGSQLKITAGLGKTRSVGIGSSSTFSTTSSSSTKSVPSEQKDLYRVRRRSNRLIEKSVTETARPEEVVLSKTAASEINPSCTASKENSIGCFTCHPNALPRDMRTPASRRSQAEVEGAVTMIKSCSKTLLGTSAPESSNTVQKKRVTNNWKSALKNLFRRKTNYKGDCSQSQVRKAQNIESSTWNSPHSVAVTPSDAGLSGTISESSSITIDTLNNLSGSMMKSDFLHTNEHIVIHESQMIADPPEIADDQQKYLAELGDLVFLDETGNPCFDI</sequence>